<dbReference type="PRINTS" id="PR00974">
    <property type="entry name" value="RIBOSOMALS18"/>
</dbReference>
<keyword evidence="4" id="KW-0694">RNA-binding</keyword>
<evidence type="ECO:0000313" key="6">
    <source>
        <dbReference type="EMBL" id="MCA9385949.1"/>
    </source>
</evidence>
<dbReference type="Gene3D" id="4.10.640.10">
    <property type="entry name" value="Ribosomal protein S18"/>
    <property type="match status" value="1"/>
</dbReference>
<dbReference type="PANTHER" id="PTHR13479:SF40">
    <property type="entry name" value="SMALL RIBOSOMAL SUBUNIT PROTEIN BS18M"/>
    <property type="match status" value="1"/>
</dbReference>
<dbReference type="NCBIfam" id="TIGR00165">
    <property type="entry name" value="S18"/>
    <property type="match status" value="1"/>
</dbReference>
<dbReference type="GO" id="GO:0070181">
    <property type="term" value="F:small ribosomal subunit rRNA binding"/>
    <property type="evidence" value="ECO:0007669"/>
    <property type="project" value="TreeGrafter"/>
</dbReference>
<dbReference type="Pfam" id="PF01084">
    <property type="entry name" value="Ribosomal_S18"/>
    <property type="match status" value="1"/>
</dbReference>
<comment type="caution">
    <text evidence="6">The sequence shown here is derived from an EMBL/GenBank/DDBJ whole genome shotgun (WGS) entry which is preliminary data.</text>
</comment>
<proteinExistence type="inferred from homology"/>
<name>A0A955L9E8_9BACT</name>
<comment type="subunit">
    <text evidence="4">Part of the 30S ribosomal subunit. Forms a tight heterodimer with protein bS6.</text>
</comment>
<dbReference type="PANTHER" id="PTHR13479">
    <property type="entry name" value="30S RIBOSOMAL PROTEIN S18"/>
    <property type="match status" value="1"/>
</dbReference>
<keyword evidence="2 4" id="KW-0689">Ribosomal protein</keyword>
<dbReference type="SUPFAM" id="SSF46911">
    <property type="entry name" value="Ribosomal protein S18"/>
    <property type="match status" value="1"/>
</dbReference>
<sequence length="80" mass="9374">MAKKRKTKRKFPPQNLTCPFGKKPEKIDYKDVHTLKKYITTRGRILPSSRTGVSPRCQRKLALSIKRARYMALLPYNQII</sequence>
<dbReference type="AlphaFoldDB" id="A0A955L9E8"/>
<evidence type="ECO:0000256" key="2">
    <source>
        <dbReference type="ARBA" id="ARBA00022980"/>
    </source>
</evidence>
<gene>
    <name evidence="4" type="primary">rpsR</name>
    <name evidence="6" type="ORF">KC717_04865</name>
</gene>
<dbReference type="InterPro" id="IPR036870">
    <property type="entry name" value="Ribosomal_bS18_sf"/>
</dbReference>
<reference evidence="6" key="2">
    <citation type="journal article" date="2021" name="Microbiome">
        <title>Successional dynamics and alternative stable states in a saline activated sludge microbial community over 9 years.</title>
        <authorList>
            <person name="Wang Y."/>
            <person name="Ye J."/>
            <person name="Ju F."/>
            <person name="Liu L."/>
            <person name="Boyd J.A."/>
            <person name="Deng Y."/>
            <person name="Parks D.H."/>
            <person name="Jiang X."/>
            <person name="Yin X."/>
            <person name="Woodcroft B.J."/>
            <person name="Tyson G.W."/>
            <person name="Hugenholtz P."/>
            <person name="Polz M.F."/>
            <person name="Zhang T."/>
        </authorList>
    </citation>
    <scope>NUCLEOTIDE SEQUENCE</scope>
    <source>
        <strain evidence="6">HKST-UBA11</strain>
    </source>
</reference>
<evidence type="ECO:0000256" key="1">
    <source>
        <dbReference type="ARBA" id="ARBA00005589"/>
    </source>
</evidence>
<dbReference type="GO" id="GO:0022627">
    <property type="term" value="C:cytosolic small ribosomal subunit"/>
    <property type="evidence" value="ECO:0007669"/>
    <property type="project" value="TreeGrafter"/>
</dbReference>
<protein>
    <recommendedName>
        <fullName evidence="4">Small ribosomal subunit protein bS18</fullName>
    </recommendedName>
</protein>
<accession>A0A955L9E8</accession>
<dbReference type="GO" id="GO:0003735">
    <property type="term" value="F:structural constituent of ribosome"/>
    <property type="evidence" value="ECO:0007669"/>
    <property type="project" value="InterPro"/>
</dbReference>
<reference evidence="6" key="1">
    <citation type="submission" date="2020-04" db="EMBL/GenBank/DDBJ databases">
        <authorList>
            <person name="Zhang T."/>
        </authorList>
    </citation>
    <scope>NUCLEOTIDE SEQUENCE</scope>
    <source>
        <strain evidence="6">HKST-UBA11</strain>
    </source>
</reference>
<keyword evidence="4" id="KW-0699">rRNA-binding</keyword>
<dbReference type="HAMAP" id="MF_00270">
    <property type="entry name" value="Ribosomal_bS18"/>
    <property type="match status" value="1"/>
</dbReference>
<dbReference type="GO" id="GO:0006412">
    <property type="term" value="P:translation"/>
    <property type="evidence" value="ECO:0007669"/>
    <property type="project" value="UniProtKB-UniRule"/>
</dbReference>
<dbReference type="InterPro" id="IPR001648">
    <property type="entry name" value="Ribosomal_bS18"/>
</dbReference>
<evidence type="ECO:0000256" key="4">
    <source>
        <dbReference type="HAMAP-Rule" id="MF_00270"/>
    </source>
</evidence>
<dbReference type="Proteomes" id="UP000754563">
    <property type="component" value="Unassembled WGS sequence"/>
</dbReference>
<evidence type="ECO:0000256" key="5">
    <source>
        <dbReference type="RuleBase" id="RU003910"/>
    </source>
</evidence>
<dbReference type="EMBL" id="JAGQLH010000060">
    <property type="protein sequence ID" value="MCA9385949.1"/>
    <property type="molecule type" value="Genomic_DNA"/>
</dbReference>
<evidence type="ECO:0000256" key="3">
    <source>
        <dbReference type="ARBA" id="ARBA00023274"/>
    </source>
</evidence>
<comment type="similarity">
    <text evidence="1 4 5">Belongs to the bacterial ribosomal protein bS18 family.</text>
</comment>
<organism evidence="6 7">
    <name type="scientific">Candidatus Dojkabacteria bacterium</name>
    <dbReference type="NCBI Taxonomy" id="2099670"/>
    <lineage>
        <taxon>Bacteria</taxon>
        <taxon>Candidatus Dojkabacteria</taxon>
    </lineage>
</organism>
<evidence type="ECO:0000313" key="7">
    <source>
        <dbReference type="Proteomes" id="UP000754563"/>
    </source>
</evidence>
<keyword evidence="3 4" id="KW-0687">Ribonucleoprotein</keyword>
<comment type="function">
    <text evidence="4">Binds as a heterodimer with protein bS6 to the central domain of the 16S rRNA, where it helps stabilize the platform of the 30S subunit.</text>
</comment>